<proteinExistence type="predicted"/>
<evidence type="ECO:0000256" key="1">
    <source>
        <dbReference type="SAM" id="Phobius"/>
    </source>
</evidence>
<keyword evidence="1" id="KW-0812">Transmembrane</keyword>
<feature type="transmembrane region" description="Helical" evidence="1">
    <location>
        <begin position="18"/>
        <end position="39"/>
    </location>
</feature>
<dbReference type="EMBL" id="CAFBLS010000179">
    <property type="protein sequence ID" value="CAB4881766.1"/>
    <property type="molecule type" value="Genomic_DNA"/>
</dbReference>
<evidence type="ECO:0000313" key="2">
    <source>
        <dbReference type="EMBL" id="CAB4881766.1"/>
    </source>
</evidence>
<sequence>MTITAVDSRAARNVARGVVVLAAALILTGSVMVGLAWLVGSWT</sequence>
<reference evidence="2" key="1">
    <citation type="submission" date="2020-05" db="EMBL/GenBank/DDBJ databases">
        <authorList>
            <person name="Chiriac C."/>
            <person name="Salcher M."/>
            <person name="Ghai R."/>
            <person name="Kavagutti S V."/>
        </authorList>
    </citation>
    <scope>NUCLEOTIDE SEQUENCE</scope>
</reference>
<organism evidence="2">
    <name type="scientific">freshwater metagenome</name>
    <dbReference type="NCBI Taxonomy" id="449393"/>
    <lineage>
        <taxon>unclassified sequences</taxon>
        <taxon>metagenomes</taxon>
        <taxon>ecological metagenomes</taxon>
    </lineage>
</organism>
<gene>
    <name evidence="2" type="ORF">UFOPK3402_01374</name>
</gene>
<keyword evidence="1" id="KW-0472">Membrane</keyword>
<keyword evidence="1" id="KW-1133">Transmembrane helix</keyword>
<protein>
    <submittedName>
        <fullName evidence="2">Unannotated protein</fullName>
    </submittedName>
</protein>
<dbReference type="AlphaFoldDB" id="A0A6J7EFR7"/>
<name>A0A6J7EFR7_9ZZZZ</name>
<accession>A0A6J7EFR7</accession>